<reference evidence="2" key="1">
    <citation type="submission" date="2022-09" db="EMBL/GenBank/DDBJ databases">
        <title>Genome analysis and characterization of larvicidal activity of Brevibacillus strains.</title>
        <authorList>
            <person name="Patrusheva E.V."/>
            <person name="Izotova A.O."/>
            <person name="Toshchakov S.V."/>
            <person name="Sineoky S.P."/>
        </authorList>
    </citation>
    <scope>NUCLEOTIDE SEQUENCE</scope>
    <source>
        <strain evidence="2">VKPM_B-13247</strain>
    </source>
</reference>
<evidence type="ECO:0000313" key="2">
    <source>
        <dbReference type="EMBL" id="MCZ0805841.1"/>
    </source>
</evidence>
<dbReference type="RefSeq" id="WP_258432824.1">
    <property type="nucleotide sequence ID" value="NZ_JANSGW010000003.1"/>
</dbReference>
<proteinExistence type="predicted"/>
<name>A0AAP3DDD5_BRELA</name>
<dbReference type="EMBL" id="JAPTNE010000003">
    <property type="protein sequence ID" value="MCZ0805841.1"/>
    <property type="molecule type" value="Genomic_DNA"/>
</dbReference>
<dbReference type="Proteomes" id="UP001077662">
    <property type="component" value="Unassembled WGS sequence"/>
</dbReference>
<evidence type="ECO:0000313" key="3">
    <source>
        <dbReference type="Proteomes" id="UP001077662"/>
    </source>
</evidence>
<accession>A0AAP3DDD5</accession>
<feature type="domain" description="Phage neck terminator protein gp12-like" evidence="1">
    <location>
        <begin position="9"/>
        <end position="155"/>
    </location>
</feature>
<comment type="caution">
    <text evidence="2">The sequence shown here is derived from an EMBL/GenBank/DDBJ whole genome shotgun (WGS) entry which is preliminary data.</text>
</comment>
<dbReference type="NCBIfam" id="NF047498">
    <property type="entry name" value="LIC_12616_fam"/>
    <property type="match status" value="1"/>
</dbReference>
<sequence>MIPFKAIRSAIVQPLSAHLSLPVIEMNSGGDMPKQAFMTYDFSGPEDARGFPIEYQEGDTLRHIGTVFFTVSFLSYADDKATSIENALRARDWMKRDGRELLKDRVNVIVSEIGTIENRDVLIVDDWERRQGFDVTFRTLDVTEGEFIAIEKAHVKGVYGFGS</sequence>
<dbReference type="Pfam" id="PF23961">
    <property type="entry name" value="Phage_tail_terminator_9"/>
    <property type="match status" value="1"/>
</dbReference>
<organism evidence="2 3">
    <name type="scientific">Brevibacillus laterosporus</name>
    <name type="common">Bacillus laterosporus</name>
    <dbReference type="NCBI Taxonomy" id="1465"/>
    <lineage>
        <taxon>Bacteria</taxon>
        <taxon>Bacillati</taxon>
        <taxon>Bacillota</taxon>
        <taxon>Bacilli</taxon>
        <taxon>Bacillales</taxon>
        <taxon>Paenibacillaceae</taxon>
        <taxon>Brevibacillus</taxon>
    </lineage>
</organism>
<gene>
    <name evidence="2" type="ORF">O0554_02755</name>
</gene>
<dbReference type="AlphaFoldDB" id="A0AAP3DDD5"/>
<dbReference type="InterPro" id="IPR057087">
    <property type="entry name" value="Gp12-like"/>
</dbReference>
<protein>
    <recommendedName>
        <fullName evidence="1">Phage neck terminator protein gp12-like domain-containing protein</fullName>
    </recommendedName>
</protein>
<evidence type="ECO:0000259" key="1">
    <source>
        <dbReference type="Pfam" id="PF23961"/>
    </source>
</evidence>